<dbReference type="GO" id="GO:0071555">
    <property type="term" value="P:cell wall organization"/>
    <property type="evidence" value="ECO:0007669"/>
    <property type="project" value="UniProtKB-KW"/>
</dbReference>
<evidence type="ECO:0000259" key="11">
    <source>
        <dbReference type="Pfam" id="PF03734"/>
    </source>
</evidence>
<protein>
    <recommendedName>
        <fullName evidence="9">D-alanyl-D-alanine dipeptidase</fullName>
        <shortName evidence="9">D-Ala-D-Ala dipeptidase</shortName>
        <ecNumber evidence="9">3.4.13.22</ecNumber>
    </recommendedName>
</protein>
<keyword evidence="8" id="KW-0961">Cell wall biogenesis/degradation</keyword>
<dbReference type="OrthoDB" id="9801430at2"/>
<feature type="chain" id="PRO_5012980116" description="D-alanyl-D-alanine dipeptidase" evidence="10">
    <location>
        <begin position="32"/>
        <end position="435"/>
    </location>
</feature>
<organism evidence="12 13">
    <name type="scientific">Ruminiclostridium hungatei</name>
    <name type="common">Clostridium hungatei</name>
    <dbReference type="NCBI Taxonomy" id="48256"/>
    <lineage>
        <taxon>Bacteria</taxon>
        <taxon>Bacillati</taxon>
        <taxon>Bacillota</taxon>
        <taxon>Clostridia</taxon>
        <taxon>Eubacteriales</taxon>
        <taxon>Oscillospiraceae</taxon>
        <taxon>Ruminiclostridium</taxon>
    </lineage>
</organism>
<evidence type="ECO:0000256" key="1">
    <source>
        <dbReference type="ARBA" id="ARBA00001362"/>
    </source>
</evidence>
<dbReference type="Proteomes" id="UP000191554">
    <property type="component" value="Unassembled WGS sequence"/>
</dbReference>
<feature type="active site" description="Proton donor/acceptor" evidence="9">
    <location>
        <position position="197"/>
    </location>
</feature>
<keyword evidence="10" id="KW-0732">Signal</keyword>
<dbReference type="CDD" id="cd14840">
    <property type="entry name" value="D-Ala-D-Ala_dipeptidase_Aad"/>
    <property type="match status" value="1"/>
</dbReference>
<dbReference type="AlphaFoldDB" id="A0A1V4SFS6"/>
<evidence type="ECO:0000256" key="10">
    <source>
        <dbReference type="SAM" id="SignalP"/>
    </source>
</evidence>
<feature type="domain" description="L,D-TPase catalytic" evidence="11">
    <location>
        <begin position="281"/>
        <end position="418"/>
    </location>
</feature>
<dbReference type="GO" id="GO:0008237">
    <property type="term" value="F:metallopeptidase activity"/>
    <property type="evidence" value="ECO:0007669"/>
    <property type="project" value="UniProtKB-KW"/>
</dbReference>
<dbReference type="EMBL" id="MZGX01000025">
    <property type="protein sequence ID" value="OPX42718.1"/>
    <property type="molecule type" value="Genomic_DNA"/>
</dbReference>
<dbReference type="Gene3D" id="3.30.1380.10">
    <property type="match status" value="1"/>
</dbReference>
<accession>A0A1V4SFS6</accession>
<evidence type="ECO:0000256" key="4">
    <source>
        <dbReference type="ARBA" id="ARBA00022801"/>
    </source>
</evidence>
<dbReference type="InterPro" id="IPR005490">
    <property type="entry name" value="LD_TPept_cat_dom"/>
</dbReference>
<evidence type="ECO:0000256" key="7">
    <source>
        <dbReference type="ARBA" id="ARBA00023049"/>
    </source>
</evidence>
<name>A0A1V4SFS6_RUMHU</name>
<evidence type="ECO:0000256" key="8">
    <source>
        <dbReference type="ARBA" id="ARBA00023316"/>
    </source>
</evidence>
<dbReference type="PANTHER" id="PTHR43126:SF1">
    <property type="entry name" value="D-ALANYL-D-ALANINE DIPEPTIDASE"/>
    <property type="match status" value="1"/>
</dbReference>
<evidence type="ECO:0000256" key="6">
    <source>
        <dbReference type="ARBA" id="ARBA00022997"/>
    </source>
</evidence>
<comment type="catalytic activity">
    <reaction evidence="1 9">
        <text>D-alanyl-D-alanine + H2O = 2 D-alanine</text>
        <dbReference type="Rhea" id="RHEA:20661"/>
        <dbReference type="ChEBI" id="CHEBI:15377"/>
        <dbReference type="ChEBI" id="CHEBI:57416"/>
        <dbReference type="ChEBI" id="CHEBI:57822"/>
        <dbReference type="EC" id="3.4.13.22"/>
    </reaction>
</comment>
<feature type="binding site" evidence="9">
    <location>
        <position position="133"/>
    </location>
    <ligand>
        <name>Zn(2+)</name>
        <dbReference type="ChEBI" id="CHEBI:29105"/>
        <note>catalytic</note>
    </ligand>
</feature>
<dbReference type="GO" id="GO:0160237">
    <property type="term" value="F:D-Ala-D-Ala dipeptidase activity"/>
    <property type="evidence" value="ECO:0007669"/>
    <property type="project" value="UniProtKB-EC"/>
</dbReference>
<dbReference type="InterPro" id="IPR000755">
    <property type="entry name" value="A_A_dipeptidase"/>
</dbReference>
<keyword evidence="13" id="KW-1185">Reference proteome</keyword>
<feature type="binding site" evidence="9">
    <location>
        <position position="200"/>
    </location>
    <ligand>
        <name>Zn(2+)</name>
        <dbReference type="ChEBI" id="CHEBI:29105"/>
        <note>catalytic</note>
    </ligand>
</feature>
<keyword evidence="3 9" id="KW-0479">Metal-binding</keyword>
<comment type="similarity">
    <text evidence="9">Belongs to the peptidase M15D family.</text>
</comment>
<dbReference type="SUPFAM" id="SSF55166">
    <property type="entry name" value="Hedgehog/DD-peptidase"/>
    <property type="match status" value="1"/>
</dbReference>
<dbReference type="PANTHER" id="PTHR43126">
    <property type="entry name" value="D-ALANYL-D-ALANINE DIPEPTIDASE"/>
    <property type="match status" value="1"/>
</dbReference>
<keyword evidence="6 9" id="KW-0224">Dipeptidase</keyword>
<evidence type="ECO:0000313" key="12">
    <source>
        <dbReference type="EMBL" id="OPX42718.1"/>
    </source>
</evidence>
<dbReference type="GO" id="GO:0008270">
    <property type="term" value="F:zinc ion binding"/>
    <property type="evidence" value="ECO:0007669"/>
    <property type="project" value="UniProtKB-UniRule"/>
</dbReference>
<evidence type="ECO:0000256" key="5">
    <source>
        <dbReference type="ARBA" id="ARBA00022833"/>
    </source>
</evidence>
<evidence type="ECO:0000256" key="2">
    <source>
        <dbReference type="ARBA" id="ARBA00022670"/>
    </source>
</evidence>
<keyword evidence="7 9" id="KW-0482">Metalloprotease</keyword>
<proteinExistence type="inferred from homology"/>
<sequence length="435" mass="48539">MTKKQPMGIKWTIALLLVTGMIFTCFTFAGAAPTAVKKSDLVLVEDYSKDFVIDMKYATYENFVGKTLYPSPTCVLTKGTLDKLIKANNLVRKQGCSIKIWDAYRPLSVQKIMWEATPDKNYVANPYRSGSKHNRGAAVDVTLVDKNGKELRMPTGFDNFTVKAAPGYKGMSAEQRKNLDILSKAMTASGFKPLSTEWWHFEDTDFNSYKIQDVPLSRFDKTNYILSHKTISGLKFQKDSPVSQLVVATSLTGNSSNVVISTYEKKQDLWVNVHKNIAGYIGQKGFAANKTEGDRKTPVGAYAIGTCFGKSANVATGLSFYKYDSKDVWVDDPASPYYNTHQREPSNGRWKSAENFSSMKNGVYDIFFNIGYNSDRVKNKGSAIFFHIVNPAAEIKYTAGCVAADRKDVLAIVKWLNRDKSPMILLGPLSDIVKY</sequence>
<dbReference type="STRING" id="48256.CLHUN_33700"/>
<comment type="function">
    <text evidence="9">Catalyzes hydrolysis of the D-alanyl-D-alanine dipeptide.</text>
</comment>
<comment type="cofactor">
    <cofactor evidence="9">
        <name>Zn(2+)</name>
        <dbReference type="ChEBI" id="CHEBI:29105"/>
    </cofactor>
    <text evidence="9">Binds 1 zinc ion per subunit.</text>
</comment>
<reference evidence="12 13" key="1">
    <citation type="submission" date="2017-03" db="EMBL/GenBank/DDBJ databases">
        <title>Genome sequence of Clostridium hungatei DSM 14427.</title>
        <authorList>
            <person name="Poehlein A."/>
            <person name="Daniel R."/>
        </authorList>
    </citation>
    <scope>NUCLEOTIDE SEQUENCE [LARGE SCALE GENOMIC DNA]</scope>
    <source>
        <strain evidence="12 13">DSM 14427</strain>
    </source>
</reference>
<dbReference type="HAMAP" id="MF_01924">
    <property type="entry name" value="A_A_dipeptidase"/>
    <property type="match status" value="1"/>
</dbReference>
<keyword evidence="2 9" id="KW-0645">Protease</keyword>
<evidence type="ECO:0000256" key="9">
    <source>
        <dbReference type="HAMAP-Rule" id="MF_01924"/>
    </source>
</evidence>
<dbReference type="InterPro" id="IPR009045">
    <property type="entry name" value="Zn_M74/Hedgehog-like"/>
</dbReference>
<feature type="binding site" evidence="9">
    <location>
        <position position="140"/>
    </location>
    <ligand>
        <name>Zn(2+)</name>
        <dbReference type="ChEBI" id="CHEBI:29105"/>
        <note>catalytic</note>
    </ligand>
</feature>
<keyword evidence="5 9" id="KW-0862">Zinc</keyword>
<dbReference type="GO" id="GO:0006508">
    <property type="term" value="P:proteolysis"/>
    <property type="evidence" value="ECO:0007669"/>
    <property type="project" value="UniProtKB-KW"/>
</dbReference>
<feature type="site" description="Transition state stabilizer" evidence="9">
    <location>
        <position position="105"/>
    </location>
</feature>
<dbReference type="Pfam" id="PF01427">
    <property type="entry name" value="Peptidase_M15"/>
    <property type="match status" value="1"/>
</dbReference>
<keyword evidence="4 9" id="KW-0378">Hydrolase</keyword>
<gene>
    <name evidence="12" type="primary">ddpX</name>
    <name evidence="12" type="ORF">CLHUN_33700</name>
</gene>
<dbReference type="RefSeq" id="WP_080065803.1">
    <property type="nucleotide sequence ID" value="NZ_MZGX01000025.1"/>
</dbReference>
<evidence type="ECO:0000256" key="3">
    <source>
        <dbReference type="ARBA" id="ARBA00022723"/>
    </source>
</evidence>
<dbReference type="Pfam" id="PF03734">
    <property type="entry name" value="YkuD"/>
    <property type="match status" value="1"/>
</dbReference>
<feature type="signal peptide" evidence="10">
    <location>
        <begin position="1"/>
        <end position="31"/>
    </location>
</feature>
<evidence type="ECO:0000313" key="13">
    <source>
        <dbReference type="Proteomes" id="UP000191554"/>
    </source>
</evidence>
<dbReference type="EC" id="3.4.13.22" evidence="9"/>
<comment type="caution">
    <text evidence="12">The sequence shown here is derived from an EMBL/GenBank/DDBJ whole genome shotgun (WGS) entry which is preliminary data.</text>
</comment>
<dbReference type="GO" id="GO:0016740">
    <property type="term" value="F:transferase activity"/>
    <property type="evidence" value="ECO:0007669"/>
    <property type="project" value="InterPro"/>
</dbReference>